<dbReference type="AlphaFoldDB" id="A0A399JEE9"/>
<evidence type="ECO:0000313" key="2">
    <source>
        <dbReference type="Proteomes" id="UP000265419"/>
    </source>
</evidence>
<evidence type="ECO:0008006" key="3">
    <source>
        <dbReference type="Google" id="ProtNLM"/>
    </source>
</evidence>
<accession>A0A399JEE9</accession>
<evidence type="ECO:0000313" key="1">
    <source>
        <dbReference type="EMBL" id="RII42472.1"/>
    </source>
</evidence>
<protein>
    <recommendedName>
        <fullName evidence="3">DUF4287 domain-containing protein</fullName>
    </recommendedName>
</protein>
<gene>
    <name evidence="1" type="ORF">DWB68_06895</name>
</gene>
<organism evidence="1 2">
    <name type="scientific">Galactobacter valiniphilus</name>
    <dbReference type="NCBI Taxonomy" id="2676122"/>
    <lineage>
        <taxon>Bacteria</taxon>
        <taxon>Bacillati</taxon>
        <taxon>Actinomycetota</taxon>
        <taxon>Actinomycetes</taxon>
        <taxon>Micrococcales</taxon>
        <taxon>Micrococcaceae</taxon>
        <taxon>Galactobacter</taxon>
    </lineage>
</organism>
<reference evidence="1 2" key="1">
    <citation type="submission" date="2018-07" db="EMBL/GenBank/DDBJ databases">
        <title>Arthrobacter sp. nov., isolated from raw cow's milk with high bacterial count.</title>
        <authorList>
            <person name="Hahne J."/>
            <person name="Isele D."/>
            <person name="Lipski A."/>
        </authorList>
    </citation>
    <scope>NUCLEOTIDE SEQUENCE [LARGE SCALE GENOMIC DNA]</scope>
    <source>
        <strain evidence="1 2">JZ R-35</strain>
    </source>
</reference>
<keyword evidence="2" id="KW-1185">Reference proteome</keyword>
<name>A0A399JEE9_9MICC</name>
<dbReference type="Proteomes" id="UP000265419">
    <property type="component" value="Unassembled WGS sequence"/>
</dbReference>
<dbReference type="EMBL" id="QQXK01000011">
    <property type="protein sequence ID" value="RII42472.1"/>
    <property type="molecule type" value="Genomic_DNA"/>
</dbReference>
<dbReference type="RefSeq" id="WP_119424414.1">
    <property type="nucleotide sequence ID" value="NZ_QQXK01000011.1"/>
</dbReference>
<sequence>MSETPDPVALRTAMAPLADAFAAAARASTTFADAETGAGKPEFSDEVIRENTGHDWVEWVGLIDAGPGRQAGHAAIAAWVHENFEVNGWWAQGVTVSYERLVGLRLPGQMADGTFTVQKNKTLEGNREALRAWWVSDDARAALLPGLASVLRSKPEAKQLKVALSGAEGEALGTVGLTVDEAKGRLKINVSHEKLPSSAAGEEWRNAWGAWLDALAGALAA</sequence>
<comment type="caution">
    <text evidence="1">The sequence shown here is derived from an EMBL/GenBank/DDBJ whole genome shotgun (WGS) entry which is preliminary data.</text>
</comment>
<proteinExistence type="predicted"/>